<dbReference type="EMBL" id="CP006918">
    <property type="protein sequence ID" value="AHM79471.1"/>
    <property type="molecule type" value="Genomic_DNA"/>
</dbReference>
<organism evidence="2 3">
    <name type="scientific">Klebsiella pneumoniae 30684/NJST258_2</name>
    <dbReference type="NCBI Taxonomy" id="1420013"/>
    <lineage>
        <taxon>Bacteria</taxon>
        <taxon>Pseudomonadati</taxon>
        <taxon>Pseudomonadota</taxon>
        <taxon>Gammaproteobacteria</taxon>
        <taxon>Enterobacterales</taxon>
        <taxon>Enterobacteriaceae</taxon>
        <taxon>Klebsiella/Raoultella group</taxon>
        <taxon>Klebsiella</taxon>
        <taxon>Klebsiella pneumoniae complex</taxon>
    </lineage>
</organism>
<gene>
    <name evidence="2" type="ORF">KPNJ2_02691</name>
</gene>
<dbReference type="Pfam" id="PF13454">
    <property type="entry name" value="NAD_binding_9"/>
    <property type="match status" value="1"/>
</dbReference>
<protein>
    <recommendedName>
        <fullName evidence="1">FAD-dependent urate hydroxylase HpyO/Asp monooxygenase CreE-like FAD/NAD(P)-binding domain-containing protein</fullName>
    </recommendedName>
</protein>
<feature type="domain" description="FAD-dependent urate hydroxylase HpyO/Asp monooxygenase CreE-like FAD/NAD(P)-binding" evidence="1">
    <location>
        <begin position="16"/>
        <end position="175"/>
    </location>
</feature>
<dbReference type="Proteomes" id="UP000019586">
    <property type="component" value="Chromosome"/>
</dbReference>
<dbReference type="HOGENOM" id="CLU_031619_1_0_6"/>
<dbReference type="PANTHER" id="PTHR40254">
    <property type="entry name" value="BLR0577 PROTEIN"/>
    <property type="match status" value="1"/>
</dbReference>
<accession>W8VGN6</accession>
<proteinExistence type="predicted"/>
<dbReference type="InterPro" id="IPR038732">
    <property type="entry name" value="HpyO/CreE_NAD-binding"/>
</dbReference>
<dbReference type="PANTHER" id="PTHR40254:SF1">
    <property type="entry name" value="BLR0577 PROTEIN"/>
    <property type="match status" value="1"/>
</dbReference>
<sequence>MPHLPTGRERIMKRIAIVGVGPTGIYTFYELVKRGEPLAITLFEKEAQAGVGMPYSDDNTAAQMLANIASIEIPPIDLTYLQWLQQQSDDWLSARGLERHALHERQFLPRVILGEYYRDRFLYLVERARDVGFVISVCESCEVTDIAVQPTGIAIHTDSAADPVIVDLVAIATGHLWPEEERASRQYFPSPWTGLMEARIAPCRVGILGTSLSAIDAAVAVVARHGVFHTEDDKTTHFSLHPGSEALEITLMSRHGVLPEADFYCPIPWEPLEIATPAALEAAIAEGSDALLDRIFELIVKELEYAAPDWSEAIGLRQLTPDSIADAWFADRLTHDPFQWAQRNLQEVERNKREHHTVPWRYAILRLHEAIETVVPQFNDADSRRFRQGLARVFIDNYAAIPPESIRRLLALHRAGILRILTLGEDYELQREPDRTLIVHHRQRCEFDVFIDARGQKALKTQDLPFPSLRQQLLVCGDDIPDVGDDYTLQAPETVRGRVAFGALPWLMHDRPFVQGLTASAEIGSAMARAVSQQAAGRRRRLWYIE</sequence>
<evidence type="ECO:0000259" key="1">
    <source>
        <dbReference type="Pfam" id="PF13454"/>
    </source>
</evidence>
<dbReference type="PATRIC" id="fig|1420013.3.peg.2536"/>
<dbReference type="InterPro" id="IPR052189">
    <property type="entry name" value="L-asp_N-monooxygenase_NS-form"/>
</dbReference>
<evidence type="ECO:0000313" key="2">
    <source>
        <dbReference type="EMBL" id="AHM79471.1"/>
    </source>
</evidence>
<dbReference type="Gene3D" id="3.50.50.60">
    <property type="entry name" value="FAD/NAD(P)-binding domain"/>
    <property type="match status" value="1"/>
</dbReference>
<reference evidence="2 3" key="1">
    <citation type="journal article" date="2014" name="Proc. Natl. Acad. Sci. U.S.A.">
        <title>Molecular dissection of the evolution of carbapenem-resistant multilocus sequence type 258 Klebsiella pneumoniae.</title>
        <authorList>
            <person name="Deleo F.R."/>
            <person name="Chen L."/>
            <person name="Porcella S.F."/>
            <person name="Martens C.A."/>
            <person name="Kobayashi S.D."/>
            <person name="Porter A.R."/>
            <person name="Chavda K.D."/>
            <person name="Jacobs M.R."/>
            <person name="Mathema B."/>
            <person name="Olsen R.J."/>
            <person name="Bonomo R.A."/>
            <person name="Musser J.M."/>
            <person name="Kreiswirth B.N."/>
        </authorList>
    </citation>
    <scope>NUCLEOTIDE SEQUENCE [LARGE SCALE GENOMIC DNA]</scope>
    <source>
        <strain evidence="2">30684/NJST258_2</strain>
    </source>
</reference>
<dbReference type="NCBIfam" id="NF007381">
    <property type="entry name" value="PRK09897.1"/>
    <property type="match status" value="1"/>
</dbReference>
<evidence type="ECO:0000313" key="3">
    <source>
        <dbReference type="Proteomes" id="UP000019586"/>
    </source>
</evidence>
<name>W8VGN6_KLEPN</name>
<dbReference type="InterPro" id="IPR036188">
    <property type="entry name" value="FAD/NAD-bd_sf"/>
</dbReference>
<dbReference type="KEGG" id="kps:KPNJ2_02691"/>
<dbReference type="AlphaFoldDB" id="W8VGN6"/>
<dbReference type="SUPFAM" id="SSF51905">
    <property type="entry name" value="FAD/NAD(P)-binding domain"/>
    <property type="match status" value="1"/>
</dbReference>